<feature type="region of interest" description="Disordered" evidence="1">
    <location>
        <begin position="33"/>
        <end position="58"/>
    </location>
</feature>
<dbReference type="Pfam" id="PF00353">
    <property type="entry name" value="HemolysinCabind"/>
    <property type="match status" value="3"/>
</dbReference>
<dbReference type="InterPro" id="IPR018511">
    <property type="entry name" value="Hemolysin-typ_Ca-bd_CS"/>
</dbReference>
<dbReference type="InterPro" id="IPR011049">
    <property type="entry name" value="Serralysin-like_metalloprot_C"/>
</dbReference>
<evidence type="ECO:0008006" key="4">
    <source>
        <dbReference type="Google" id="ProtNLM"/>
    </source>
</evidence>
<dbReference type="PRINTS" id="PR00313">
    <property type="entry name" value="CABNDNGRPT"/>
</dbReference>
<protein>
    <recommendedName>
        <fullName evidence="4">Type I secretion protein</fullName>
    </recommendedName>
</protein>
<proteinExistence type="predicted"/>
<dbReference type="EMBL" id="LAXJ01000012">
    <property type="protein sequence ID" value="KRS12098.1"/>
    <property type="molecule type" value="Genomic_DNA"/>
</dbReference>
<dbReference type="RefSeq" id="WP_057793876.1">
    <property type="nucleotide sequence ID" value="NZ_LAXJ01000012.1"/>
</dbReference>
<dbReference type="SUPFAM" id="SSF51120">
    <property type="entry name" value="beta-Roll"/>
    <property type="match status" value="2"/>
</dbReference>
<evidence type="ECO:0000313" key="2">
    <source>
        <dbReference type="EMBL" id="KRS12098.1"/>
    </source>
</evidence>
<dbReference type="Proteomes" id="UP000051295">
    <property type="component" value="Unassembled WGS sequence"/>
</dbReference>
<dbReference type="STRING" id="1641875.XM53_12680"/>
<dbReference type="PROSITE" id="PS00330">
    <property type="entry name" value="HEMOLYSIN_CALCIUM"/>
    <property type="match status" value="1"/>
</dbReference>
<dbReference type="Gene3D" id="2.150.10.10">
    <property type="entry name" value="Serralysin-like metalloprotease, C-terminal"/>
    <property type="match status" value="2"/>
</dbReference>
<keyword evidence="3" id="KW-1185">Reference proteome</keyword>
<gene>
    <name evidence="2" type="ORF">XM53_12680</name>
</gene>
<dbReference type="PATRIC" id="fig|1641875.4.peg.330"/>
<comment type="caution">
    <text evidence="2">The sequence shown here is derived from an EMBL/GenBank/DDBJ whole genome shotgun (WGS) entry which is preliminary data.</text>
</comment>
<dbReference type="InterPro" id="IPR001343">
    <property type="entry name" value="Hemolysn_Ca-bd"/>
</dbReference>
<evidence type="ECO:0000313" key="3">
    <source>
        <dbReference type="Proteomes" id="UP000051295"/>
    </source>
</evidence>
<dbReference type="GO" id="GO:0005509">
    <property type="term" value="F:calcium ion binding"/>
    <property type="evidence" value="ECO:0007669"/>
    <property type="project" value="InterPro"/>
</dbReference>
<organism evidence="2 3">
    <name type="scientific">Roseovarius atlanticus</name>
    <dbReference type="NCBI Taxonomy" id="1641875"/>
    <lineage>
        <taxon>Bacteria</taxon>
        <taxon>Pseudomonadati</taxon>
        <taxon>Pseudomonadota</taxon>
        <taxon>Alphaproteobacteria</taxon>
        <taxon>Rhodobacterales</taxon>
        <taxon>Roseobacteraceae</taxon>
        <taxon>Roseovarius</taxon>
    </lineage>
</organism>
<evidence type="ECO:0000256" key="1">
    <source>
        <dbReference type="SAM" id="MobiDB-lite"/>
    </source>
</evidence>
<reference evidence="2 3" key="1">
    <citation type="submission" date="2015-04" db="EMBL/GenBank/DDBJ databases">
        <title>The draft genome sequence of Roseovarius sp.R12b.</title>
        <authorList>
            <person name="Li G."/>
            <person name="Lai Q."/>
            <person name="Shao Z."/>
            <person name="Yan P."/>
        </authorList>
    </citation>
    <scope>NUCLEOTIDE SEQUENCE [LARGE SCALE GENOMIC DNA]</scope>
    <source>
        <strain evidence="2 3">R12B</strain>
    </source>
</reference>
<accession>A0A0T5NT30</accession>
<sequence>MAIMGILLLVGGAMAGLVGLGGLDLPEVEQDAGNRNAADADPDGADPDATGQVKPGDDLILGTDSAEALTGERGGDWLLGLDGDDTLSGGAGGDVILPGDGADVVQSGTGNDFVEAANIVDEAALRASAATATDIFSISFAYDLPATSDAGDVIDLGDGDDTVVAGSDDTVTGGPGDDEFALGDWIEGDAPVEIADFDAAEDIITFVYDRDGDAPELSVERNETTGVTTILADGRSIAVLRDASPEFSLRNVAVGRYTA</sequence>
<name>A0A0T5NT30_9RHOB</name>
<dbReference type="AlphaFoldDB" id="A0A0T5NT30"/>